<feature type="compositionally biased region" description="Polar residues" evidence="1">
    <location>
        <begin position="203"/>
        <end position="219"/>
    </location>
</feature>
<feature type="region of interest" description="Disordered" evidence="1">
    <location>
        <begin position="201"/>
        <end position="264"/>
    </location>
</feature>
<name>A0A9P6XAV6_RHIOR</name>
<feature type="compositionally biased region" description="Basic and acidic residues" evidence="1">
    <location>
        <begin position="38"/>
        <end position="57"/>
    </location>
</feature>
<feature type="region of interest" description="Disordered" evidence="1">
    <location>
        <begin position="37"/>
        <end position="69"/>
    </location>
</feature>
<gene>
    <name evidence="2" type="ORF">G6F64_005296</name>
</gene>
<dbReference type="Proteomes" id="UP000716291">
    <property type="component" value="Unassembled WGS sequence"/>
</dbReference>
<accession>A0A9P6XAV6</accession>
<organism evidence="2 3">
    <name type="scientific">Rhizopus oryzae</name>
    <name type="common">Mucormycosis agent</name>
    <name type="synonym">Rhizopus arrhizus var. delemar</name>
    <dbReference type="NCBI Taxonomy" id="64495"/>
    <lineage>
        <taxon>Eukaryota</taxon>
        <taxon>Fungi</taxon>
        <taxon>Fungi incertae sedis</taxon>
        <taxon>Mucoromycota</taxon>
        <taxon>Mucoromycotina</taxon>
        <taxon>Mucoromycetes</taxon>
        <taxon>Mucorales</taxon>
        <taxon>Mucorineae</taxon>
        <taxon>Rhizopodaceae</taxon>
        <taxon>Rhizopus</taxon>
    </lineage>
</organism>
<evidence type="ECO:0000313" key="2">
    <source>
        <dbReference type="EMBL" id="KAG1309462.1"/>
    </source>
</evidence>
<evidence type="ECO:0000313" key="3">
    <source>
        <dbReference type="Proteomes" id="UP000716291"/>
    </source>
</evidence>
<feature type="compositionally biased region" description="Polar residues" evidence="1">
    <location>
        <begin position="58"/>
        <end position="69"/>
    </location>
</feature>
<sequence>MDSAERWRAKKTSITQRNVDKELQRIKNLAVVSVLNKAFEDPPAETRPRAASQERRLSSFSQTEQSDFQSKCERSLKDLEIAREQNDQQRELLRLQDTLIQHLTQQIEYLLQENMALSSSQPQQEIASIRKALNDLDSRHNECETMMRSVNDALVQSDVQMDAVEQEARQLKLDYDSQSHSMDVKVETLTKQLKEKEEFVSRLCNQSEQNSMLSRSSTMSEDDNSRRSSRQRRSYIARWKGSSLPPASPPPSTPLPPIPSDRRRSSTRLPIIAQKHMSVDAVGGPHSFSSLSEQDVYYKEFTDQLQERLSMSKEIDDLSVWRPSDYDEIQRKIESEDWLEEQQKNAFWKGMKKKLKV</sequence>
<comment type="caution">
    <text evidence="2">The sequence shown here is derived from an EMBL/GenBank/DDBJ whole genome shotgun (WGS) entry which is preliminary data.</text>
</comment>
<dbReference type="EMBL" id="JAANQT010000634">
    <property type="protein sequence ID" value="KAG1309462.1"/>
    <property type="molecule type" value="Genomic_DNA"/>
</dbReference>
<feature type="compositionally biased region" description="Pro residues" evidence="1">
    <location>
        <begin position="246"/>
        <end position="259"/>
    </location>
</feature>
<proteinExistence type="predicted"/>
<keyword evidence="3" id="KW-1185">Reference proteome</keyword>
<protein>
    <submittedName>
        <fullName evidence="2">Uncharacterized protein</fullName>
    </submittedName>
</protein>
<dbReference type="OrthoDB" id="2283025at2759"/>
<reference evidence="2" key="1">
    <citation type="journal article" date="2020" name="Microb. Genom.">
        <title>Genetic diversity of clinical and environmental Mucorales isolates obtained from an investigation of mucormycosis cases among solid organ transplant recipients.</title>
        <authorList>
            <person name="Nguyen M.H."/>
            <person name="Kaul D."/>
            <person name="Muto C."/>
            <person name="Cheng S.J."/>
            <person name="Richter R.A."/>
            <person name="Bruno V.M."/>
            <person name="Liu G."/>
            <person name="Beyhan S."/>
            <person name="Sundermann A.J."/>
            <person name="Mounaud S."/>
            <person name="Pasculle A.W."/>
            <person name="Nierman W.C."/>
            <person name="Driscoll E."/>
            <person name="Cumbie R."/>
            <person name="Clancy C.J."/>
            <person name="Dupont C.L."/>
        </authorList>
    </citation>
    <scope>NUCLEOTIDE SEQUENCE</scope>
    <source>
        <strain evidence="2">GL11</strain>
    </source>
</reference>
<evidence type="ECO:0000256" key="1">
    <source>
        <dbReference type="SAM" id="MobiDB-lite"/>
    </source>
</evidence>
<dbReference type="AlphaFoldDB" id="A0A9P6XAV6"/>